<feature type="region of interest" description="Disordered" evidence="1">
    <location>
        <begin position="1"/>
        <end position="22"/>
    </location>
</feature>
<feature type="compositionally biased region" description="Basic and acidic residues" evidence="1">
    <location>
        <begin position="1"/>
        <end position="20"/>
    </location>
</feature>
<keyword evidence="3" id="KW-1185">Reference proteome</keyword>
<reference evidence="2 3" key="1">
    <citation type="journal article" date="2019" name="Nat. Ecol. Evol.">
        <title>Megaphylogeny resolves global patterns of mushroom evolution.</title>
        <authorList>
            <person name="Varga T."/>
            <person name="Krizsan K."/>
            <person name="Foldi C."/>
            <person name="Dima B."/>
            <person name="Sanchez-Garcia M."/>
            <person name="Sanchez-Ramirez S."/>
            <person name="Szollosi G.J."/>
            <person name="Szarkandi J.G."/>
            <person name="Papp V."/>
            <person name="Albert L."/>
            <person name="Andreopoulos W."/>
            <person name="Angelini C."/>
            <person name="Antonin V."/>
            <person name="Barry K.W."/>
            <person name="Bougher N.L."/>
            <person name="Buchanan P."/>
            <person name="Buyck B."/>
            <person name="Bense V."/>
            <person name="Catcheside P."/>
            <person name="Chovatia M."/>
            <person name="Cooper J."/>
            <person name="Damon W."/>
            <person name="Desjardin D."/>
            <person name="Finy P."/>
            <person name="Geml J."/>
            <person name="Haridas S."/>
            <person name="Hughes K."/>
            <person name="Justo A."/>
            <person name="Karasinski D."/>
            <person name="Kautmanova I."/>
            <person name="Kiss B."/>
            <person name="Kocsube S."/>
            <person name="Kotiranta H."/>
            <person name="LaButti K.M."/>
            <person name="Lechner B.E."/>
            <person name="Liimatainen K."/>
            <person name="Lipzen A."/>
            <person name="Lukacs Z."/>
            <person name="Mihaltcheva S."/>
            <person name="Morgado L.N."/>
            <person name="Niskanen T."/>
            <person name="Noordeloos M.E."/>
            <person name="Ohm R.A."/>
            <person name="Ortiz-Santana B."/>
            <person name="Ovrebo C."/>
            <person name="Racz N."/>
            <person name="Riley R."/>
            <person name="Savchenko A."/>
            <person name="Shiryaev A."/>
            <person name="Soop K."/>
            <person name="Spirin V."/>
            <person name="Szebenyi C."/>
            <person name="Tomsovsky M."/>
            <person name="Tulloss R.E."/>
            <person name="Uehling J."/>
            <person name="Grigoriev I.V."/>
            <person name="Vagvolgyi C."/>
            <person name="Papp T."/>
            <person name="Martin F.M."/>
            <person name="Miettinen O."/>
            <person name="Hibbett D.S."/>
            <person name="Nagy L.G."/>
        </authorList>
    </citation>
    <scope>NUCLEOTIDE SEQUENCE [LARGE SCALE GENOMIC DNA]</scope>
    <source>
        <strain evidence="2 3">HHB13444</strain>
    </source>
</reference>
<dbReference type="EMBL" id="ML211265">
    <property type="protein sequence ID" value="TFK85238.1"/>
    <property type="molecule type" value="Genomic_DNA"/>
</dbReference>
<gene>
    <name evidence="2" type="ORF">K466DRAFT_198519</name>
</gene>
<dbReference type="InParanoid" id="A0A5C3P9G8"/>
<proteinExistence type="predicted"/>
<dbReference type="Proteomes" id="UP000308197">
    <property type="component" value="Unassembled WGS sequence"/>
</dbReference>
<name>A0A5C3P9G8_9APHY</name>
<dbReference type="AlphaFoldDB" id="A0A5C3P9G8"/>
<evidence type="ECO:0000313" key="2">
    <source>
        <dbReference type="EMBL" id="TFK85238.1"/>
    </source>
</evidence>
<accession>A0A5C3P9G8</accession>
<feature type="region of interest" description="Disordered" evidence="1">
    <location>
        <begin position="152"/>
        <end position="176"/>
    </location>
</feature>
<evidence type="ECO:0000313" key="3">
    <source>
        <dbReference type="Proteomes" id="UP000308197"/>
    </source>
</evidence>
<sequence length="358" mass="39986">MLAKLAHRESMDQGRPHDPPLHGSLNALEVDYSLSGVGNHFQDYLTACFEDEQSVSYGEEEAAEANDFLRVLEALTSAYHDTCMDYWAVFEKRNPRSPSHIVDPKVRQTALRIEELMAPIRELMVCESSSRATSVQVKELCSHVTALDLHDTKSQDKGNGATSAPPETKAWSECTPRISLEPATSSRELNMLASQTQKADGPAAKKRRQPNRYRSKVFVRYSGQCDRCFDADGCVSMEGYPNLCQRCFRDRKACVFDGANVAGEMRYMRNAVAYYNGIGWTFAKTDDPHVLCVAVKMVMKFETSGRAITVLDEGALKNRLRNRKLPEKAAPTEIPHGFLCLVRCCCQPQSAQTSSQPN</sequence>
<protein>
    <submittedName>
        <fullName evidence="2">Uncharacterized protein</fullName>
    </submittedName>
</protein>
<organism evidence="2 3">
    <name type="scientific">Polyporus arcularius HHB13444</name>
    <dbReference type="NCBI Taxonomy" id="1314778"/>
    <lineage>
        <taxon>Eukaryota</taxon>
        <taxon>Fungi</taxon>
        <taxon>Dikarya</taxon>
        <taxon>Basidiomycota</taxon>
        <taxon>Agaricomycotina</taxon>
        <taxon>Agaricomycetes</taxon>
        <taxon>Polyporales</taxon>
        <taxon>Polyporaceae</taxon>
        <taxon>Polyporus</taxon>
    </lineage>
</organism>
<evidence type="ECO:0000256" key="1">
    <source>
        <dbReference type="SAM" id="MobiDB-lite"/>
    </source>
</evidence>